<proteinExistence type="predicted"/>
<evidence type="ECO:0000313" key="3">
    <source>
        <dbReference type="Proteomes" id="UP000823561"/>
    </source>
</evidence>
<evidence type="ECO:0000256" key="1">
    <source>
        <dbReference type="SAM" id="MobiDB-lite"/>
    </source>
</evidence>
<dbReference type="PANTHER" id="PTHR47331">
    <property type="entry name" value="PHD-TYPE DOMAIN-CONTAINING PROTEIN"/>
    <property type="match status" value="1"/>
</dbReference>
<feature type="compositionally biased region" description="Basic residues" evidence="1">
    <location>
        <begin position="56"/>
        <end position="67"/>
    </location>
</feature>
<feature type="region of interest" description="Disordered" evidence="1">
    <location>
        <begin position="139"/>
        <end position="205"/>
    </location>
</feature>
<keyword evidence="3" id="KW-1185">Reference proteome</keyword>
<sequence>MTSFCNIVSDHNILLKHQSHNLFTRQTSLVLDLSINHSMSRRRKSHLNYLTSMMKRKSWNHRKSRSQRQREGLGKTLQTLPHLSSGRASALLPDPQTELLQQLLVEVRNQGRLIKCCMLSGQSSRSRSLPFPCPDNLGPQLVASPAQPAAMPPQATTSDHRPFPPPPQQQLSFPPPVSRAPSIQPLTQSWQPTNPPDHSQFPATSQVSVSRNPLLPAYTLPPQTVPAAMARSAQSVYQSRNVQPHHLTSVALLGHLAPPSGRLQSYRKVEGPSFPYLTSEDESQYMIKMALSNLLDPGESEQYKYHILLDHLKVDQVRRLALAYVHAQDPYTQAIRALDERYGQPRQLALRELRAIMEMPAIRIGDGRGLDQFSLRVQALVGLPQSMGHEGLSELTCGSHVERLLEKLPSEQFCQFKRSMSLSRPGPLSYNLLDFSSWLRHEARCQPRRERTLQPVRPKQPPSHPFRATAILHGSKTSSQVNSPKVQIAPPKASPLPPPTPYPNAVQSVLTVTPLNIMSVNVRTSSTSQKIRELVGSKSRNAAGDVLDHFATQCDLKGRCNQCNGKHLQVLCNNNQRQVQNFYLDHPSD</sequence>
<dbReference type="InterPro" id="IPR005312">
    <property type="entry name" value="DUF1759"/>
</dbReference>
<reference evidence="2" key="1">
    <citation type="submission" date="2020-10" db="EMBL/GenBank/DDBJ databases">
        <title>Chromosome-scale genome assembly of the Allis shad, Alosa alosa.</title>
        <authorList>
            <person name="Margot Z."/>
            <person name="Christophe K."/>
            <person name="Cabau C."/>
            <person name="Louis A."/>
            <person name="Berthelot C."/>
            <person name="Parey E."/>
            <person name="Roest Crollius H."/>
            <person name="Montfort J."/>
            <person name="Robinson-Rechavi M."/>
            <person name="Bucao C."/>
            <person name="Bouchez O."/>
            <person name="Gislard M."/>
            <person name="Lluch J."/>
            <person name="Milhes M."/>
            <person name="Lampietro C."/>
            <person name="Lopez Roques C."/>
            <person name="Donnadieu C."/>
            <person name="Braasch I."/>
            <person name="Desvignes T."/>
            <person name="Postlethwait J."/>
            <person name="Bobe J."/>
            <person name="Guiguen Y."/>
        </authorList>
    </citation>
    <scope>NUCLEOTIDE SEQUENCE</scope>
    <source>
        <strain evidence="2">M-15738</strain>
        <tissue evidence="2">Blood</tissue>
    </source>
</reference>
<dbReference type="Pfam" id="PF03564">
    <property type="entry name" value="DUF1759"/>
    <property type="match status" value="1"/>
</dbReference>
<dbReference type="PANTHER" id="PTHR47331:SF5">
    <property type="entry name" value="RIBONUCLEASE H"/>
    <property type="match status" value="1"/>
</dbReference>
<dbReference type="EMBL" id="JADWDJ010000003">
    <property type="protein sequence ID" value="KAG5283706.1"/>
    <property type="molecule type" value="Genomic_DNA"/>
</dbReference>
<comment type="caution">
    <text evidence="2">The sequence shown here is derived from an EMBL/GenBank/DDBJ whole genome shotgun (WGS) entry which is preliminary data.</text>
</comment>
<name>A0AAV6HDY8_9TELE</name>
<dbReference type="AlphaFoldDB" id="A0AAV6HDY8"/>
<accession>A0AAV6HDY8</accession>
<dbReference type="Proteomes" id="UP000823561">
    <property type="component" value="Chromosome 3"/>
</dbReference>
<feature type="compositionally biased region" description="Pro residues" evidence="1">
    <location>
        <begin position="163"/>
        <end position="178"/>
    </location>
</feature>
<organism evidence="2 3">
    <name type="scientific">Alosa alosa</name>
    <name type="common">allis shad</name>
    <dbReference type="NCBI Taxonomy" id="278164"/>
    <lineage>
        <taxon>Eukaryota</taxon>
        <taxon>Metazoa</taxon>
        <taxon>Chordata</taxon>
        <taxon>Craniata</taxon>
        <taxon>Vertebrata</taxon>
        <taxon>Euteleostomi</taxon>
        <taxon>Actinopterygii</taxon>
        <taxon>Neopterygii</taxon>
        <taxon>Teleostei</taxon>
        <taxon>Clupei</taxon>
        <taxon>Clupeiformes</taxon>
        <taxon>Clupeoidei</taxon>
        <taxon>Clupeidae</taxon>
        <taxon>Alosa</taxon>
    </lineage>
</organism>
<evidence type="ECO:0000313" key="2">
    <source>
        <dbReference type="EMBL" id="KAG5283706.1"/>
    </source>
</evidence>
<protein>
    <submittedName>
        <fullName evidence="2">Uncharacterized protein</fullName>
    </submittedName>
</protein>
<feature type="region of interest" description="Disordered" evidence="1">
    <location>
        <begin position="56"/>
        <end position="89"/>
    </location>
</feature>
<gene>
    <name evidence="2" type="ORF">AALO_G00045080</name>
</gene>
<feature type="compositionally biased region" description="Low complexity" evidence="1">
    <location>
        <begin position="143"/>
        <end position="157"/>
    </location>
</feature>